<dbReference type="GO" id="GO:0000978">
    <property type="term" value="F:RNA polymerase II cis-regulatory region sequence-specific DNA binding"/>
    <property type="evidence" value="ECO:0007669"/>
    <property type="project" value="TreeGrafter"/>
</dbReference>
<reference evidence="2 3" key="1">
    <citation type="journal article" date="2018" name="Mol. Genet. Genomics">
        <title>The red deer Cervus elaphus genome CerEla1.0: sequencing, annotating, genes, and chromosomes.</title>
        <authorList>
            <person name="Bana N.A."/>
            <person name="Nyiri A."/>
            <person name="Nagy J."/>
            <person name="Frank K."/>
            <person name="Nagy T."/>
            <person name="Steger V."/>
            <person name="Schiller M."/>
            <person name="Lakatos P."/>
            <person name="Sugar L."/>
            <person name="Horn P."/>
            <person name="Barta E."/>
            <person name="Orosz L."/>
        </authorList>
    </citation>
    <scope>NUCLEOTIDE SEQUENCE [LARGE SCALE GENOMIC DNA]</scope>
    <source>
        <strain evidence="2">Hungarian</strain>
    </source>
</reference>
<name>A0A212C5U8_CEREH</name>
<sequence>GGFTRKYSLSSKTGTLLPEFPSAQHLVYQGCLSKDKVDTLIMMYKTHCQCILDNAINGNFEEIQHFLLHFWQGMPDHLLPLLENPVIIDIFCVCDSILYKVLTDVLIPATMQEMPESLLADIRNFAKNWEQWVVSSLENLPEALTDKKIPIVRRFVSSLKRQTSFLHLAQIARPALFDQHVVNSMVSDIEKMILSQCSKN</sequence>
<dbReference type="Proteomes" id="UP000242450">
    <property type="component" value="Chromosome 28"/>
</dbReference>
<dbReference type="Pfam" id="PF25340">
    <property type="entry name" value="BCD_RFX"/>
    <property type="match status" value="1"/>
</dbReference>
<evidence type="ECO:0000313" key="3">
    <source>
        <dbReference type="Proteomes" id="UP000242450"/>
    </source>
</evidence>
<dbReference type="InterPro" id="IPR057321">
    <property type="entry name" value="RFX1-4/6/8-like_BCD"/>
</dbReference>
<comment type="caution">
    <text evidence="2">The sequence shown here is derived from an EMBL/GenBank/DDBJ whole genome shotgun (WGS) entry which is preliminary data.</text>
</comment>
<evidence type="ECO:0000259" key="1">
    <source>
        <dbReference type="Pfam" id="PF25340"/>
    </source>
</evidence>
<proteinExistence type="predicted"/>
<protein>
    <recommendedName>
        <fullName evidence="1">RFX1-4/6/8-like BCD domain-containing protein</fullName>
    </recommendedName>
</protein>
<keyword evidence="3" id="KW-1185">Reference proteome</keyword>
<dbReference type="GO" id="GO:0000981">
    <property type="term" value="F:DNA-binding transcription factor activity, RNA polymerase II-specific"/>
    <property type="evidence" value="ECO:0007669"/>
    <property type="project" value="TreeGrafter"/>
</dbReference>
<dbReference type="PANTHER" id="PTHR12619">
    <property type="entry name" value="RFX TRANSCRIPTION FACTOR FAMILY"/>
    <property type="match status" value="1"/>
</dbReference>
<feature type="non-terminal residue" evidence="2">
    <location>
        <position position="1"/>
    </location>
</feature>
<feature type="domain" description="RFX1-4/6/8-like BCD" evidence="1">
    <location>
        <begin position="40"/>
        <end position="194"/>
    </location>
</feature>
<dbReference type="OrthoDB" id="10056949at2759"/>
<gene>
    <name evidence="2" type="ORF">Celaphus_00018822</name>
</gene>
<dbReference type="PANTHER" id="PTHR12619:SF28">
    <property type="entry name" value="DNA-BINDING PROTEIN RFX6"/>
    <property type="match status" value="1"/>
</dbReference>
<dbReference type="AlphaFoldDB" id="A0A212C5U8"/>
<organism evidence="2 3">
    <name type="scientific">Cervus elaphus hippelaphus</name>
    <name type="common">European red deer</name>
    <dbReference type="NCBI Taxonomy" id="46360"/>
    <lineage>
        <taxon>Eukaryota</taxon>
        <taxon>Metazoa</taxon>
        <taxon>Chordata</taxon>
        <taxon>Craniata</taxon>
        <taxon>Vertebrata</taxon>
        <taxon>Euteleostomi</taxon>
        <taxon>Mammalia</taxon>
        <taxon>Eutheria</taxon>
        <taxon>Laurasiatheria</taxon>
        <taxon>Artiodactyla</taxon>
        <taxon>Ruminantia</taxon>
        <taxon>Pecora</taxon>
        <taxon>Cervidae</taxon>
        <taxon>Cervinae</taxon>
        <taxon>Cervus</taxon>
    </lineage>
</organism>
<dbReference type="EMBL" id="MKHE01000028">
    <property type="protein sequence ID" value="OWK01335.1"/>
    <property type="molecule type" value="Genomic_DNA"/>
</dbReference>
<accession>A0A212C5U8</accession>
<dbReference type="InterPro" id="IPR039779">
    <property type="entry name" value="RFX-like"/>
</dbReference>
<evidence type="ECO:0000313" key="2">
    <source>
        <dbReference type="EMBL" id="OWK01335.1"/>
    </source>
</evidence>